<dbReference type="GO" id="GO:0000978">
    <property type="term" value="F:RNA polymerase II cis-regulatory region sequence-specific DNA binding"/>
    <property type="evidence" value="ECO:0007669"/>
    <property type="project" value="TreeGrafter"/>
</dbReference>
<evidence type="ECO:0000256" key="4">
    <source>
        <dbReference type="PROSITE-ProRule" id="PRU00108"/>
    </source>
</evidence>
<dbReference type="Pfam" id="PF00046">
    <property type="entry name" value="Homeodomain"/>
    <property type="match status" value="1"/>
</dbReference>
<organism evidence="8">
    <name type="scientific">Cyberlindnera fabianii</name>
    <name type="common">Yeast</name>
    <name type="synonym">Hansenula fabianii</name>
    <dbReference type="NCBI Taxonomy" id="36022"/>
    <lineage>
        <taxon>Eukaryota</taxon>
        <taxon>Fungi</taxon>
        <taxon>Dikarya</taxon>
        <taxon>Ascomycota</taxon>
        <taxon>Saccharomycotina</taxon>
        <taxon>Saccharomycetes</taxon>
        <taxon>Phaffomycetales</taxon>
        <taxon>Phaffomycetaceae</taxon>
        <taxon>Cyberlindnera</taxon>
    </lineage>
</organism>
<evidence type="ECO:0000259" key="7">
    <source>
        <dbReference type="PROSITE" id="PS50071"/>
    </source>
</evidence>
<dbReference type="PANTHER" id="PTHR24324:SF9">
    <property type="entry name" value="HOMEOBOX DOMAIN-CONTAINING PROTEIN"/>
    <property type="match status" value="1"/>
</dbReference>
<dbReference type="InterPro" id="IPR009057">
    <property type="entry name" value="Homeodomain-like_sf"/>
</dbReference>
<dbReference type="CDD" id="cd00086">
    <property type="entry name" value="homeodomain"/>
    <property type="match status" value="1"/>
</dbReference>
<dbReference type="AlphaFoldDB" id="A0A061ASI7"/>
<feature type="compositionally biased region" description="Polar residues" evidence="6">
    <location>
        <begin position="393"/>
        <end position="405"/>
    </location>
</feature>
<name>A0A061ASI7_CYBFA</name>
<reference evidence="8" key="1">
    <citation type="journal article" date="2014" name="Genome Announc.">
        <title>Genome sequence of the yeast Cyberlindnera fabianii (Hansenula fabianii).</title>
        <authorList>
            <person name="Freel K.C."/>
            <person name="Sarilar V."/>
            <person name="Neuveglise C."/>
            <person name="Devillers H."/>
            <person name="Friedrich A."/>
            <person name="Schacherer J."/>
        </authorList>
    </citation>
    <scope>NUCLEOTIDE SEQUENCE</scope>
    <source>
        <strain evidence="8">YJS4271</strain>
    </source>
</reference>
<dbReference type="GO" id="GO:0000981">
    <property type="term" value="F:DNA-binding transcription factor activity, RNA polymerase II-specific"/>
    <property type="evidence" value="ECO:0007669"/>
    <property type="project" value="InterPro"/>
</dbReference>
<keyword evidence="3 4" id="KW-0539">Nucleus</keyword>
<keyword evidence="2 4" id="KW-0371">Homeobox</keyword>
<feature type="compositionally biased region" description="Polar residues" evidence="6">
    <location>
        <begin position="177"/>
        <end position="188"/>
    </location>
</feature>
<feature type="compositionally biased region" description="Polar residues" evidence="6">
    <location>
        <begin position="156"/>
        <end position="168"/>
    </location>
</feature>
<feature type="DNA-binding region" description="Homeobox" evidence="4">
    <location>
        <begin position="219"/>
        <end position="278"/>
    </location>
</feature>
<dbReference type="SMART" id="SM00389">
    <property type="entry name" value="HOX"/>
    <property type="match status" value="1"/>
</dbReference>
<evidence type="ECO:0000256" key="6">
    <source>
        <dbReference type="SAM" id="MobiDB-lite"/>
    </source>
</evidence>
<accession>A0A061ASI7</accession>
<dbReference type="OrthoDB" id="6159439at2759"/>
<dbReference type="PROSITE" id="PS50071">
    <property type="entry name" value="HOMEOBOX_2"/>
    <property type="match status" value="1"/>
</dbReference>
<dbReference type="SUPFAM" id="SSF46689">
    <property type="entry name" value="Homeodomain-like"/>
    <property type="match status" value="1"/>
</dbReference>
<sequence>MSIAMSRQTLPSLRSERLPSLTALKDDHTNNRELPPLSELLQGSNNGKESSYTTLPATSRALSPSSLPTSPSNACFTDPLSHKLTEQNQQQQQQHEKPLNKTPIKLPSFDSLQFQTKKPELQKSYSTSATTTTSTGAPSMASLTTPAPAASLPTPISHTHQSKPLSSIKTEEHSPERPSSTVSETQDSPLVEKRSFAFISHSPSTFPLQEPAIDNAQLARRKRRRTSPGELAILQAEFTIGSTPNRARREIIAKKVNMTEKAVQIWFQNRRQTLRRQSSTEKEVHHIEPVYSAPPPQAQAPVAVPMSVPQIMPYPQPIMFAAPFPQVLPHPIMSIPHSSSSPVRHHSSPSSAQEPSSSPNTSTISNILNNTPSRPPKGSTMTFRLTNKDESTPGKTMTPLTSSSRQRQKPTMKVNSQPTSSPIGKENVSPQSSPVKRQGSQTALHSPKRVPLRQLSFNAGQKPKDDAVTSLLNLRGPL</sequence>
<dbReference type="EMBL" id="LK052890">
    <property type="protein sequence ID" value="CDR40506.1"/>
    <property type="molecule type" value="Genomic_DNA"/>
</dbReference>
<proteinExistence type="predicted"/>
<feature type="compositionally biased region" description="Low complexity" evidence="6">
    <location>
        <begin position="124"/>
        <end position="155"/>
    </location>
</feature>
<feature type="domain" description="Homeobox" evidence="7">
    <location>
        <begin position="217"/>
        <end position="277"/>
    </location>
</feature>
<feature type="compositionally biased region" description="Polar residues" evidence="6">
    <location>
        <begin position="413"/>
        <end position="444"/>
    </location>
</feature>
<dbReference type="InterPro" id="IPR051000">
    <property type="entry name" value="Homeobox_DNA-bind_prot"/>
</dbReference>
<feature type="compositionally biased region" description="Low complexity" evidence="6">
    <location>
        <begin position="10"/>
        <end position="21"/>
    </location>
</feature>
<dbReference type="Gene3D" id="1.10.10.60">
    <property type="entry name" value="Homeodomain-like"/>
    <property type="match status" value="1"/>
</dbReference>
<comment type="subcellular location">
    <subcellularLocation>
        <location evidence="4 5">Nucleus</location>
    </subcellularLocation>
</comment>
<evidence type="ECO:0000256" key="5">
    <source>
        <dbReference type="RuleBase" id="RU000682"/>
    </source>
</evidence>
<evidence type="ECO:0000256" key="3">
    <source>
        <dbReference type="ARBA" id="ARBA00023242"/>
    </source>
</evidence>
<dbReference type="GO" id="GO:0030154">
    <property type="term" value="P:cell differentiation"/>
    <property type="evidence" value="ECO:0007669"/>
    <property type="project" value="TreeGrafter"/>
</dbReference>
<feature type="compositionally biased region" description="Low complexity" evidence="6">
    <location>
        <begin position="55"/>
        <end position="72"/>
    </location>
</feature>
<evidence type="ECO:0000256" key="2">
    <source>
        <dbReference type="ARBA" id="ARBA00023155"/>
    </source>
</evidence>
<dbReference type="InterPro" id="IPR017970">
    <property type="entry name" value="Homeobox_CS"/>
</dbReference>
<feature type="region of interest" description="Disordered" evidence="6">
    <location>
        <begin position="1"/>
        <end position="189"/>
    </location>
</feature>
<feature type="region of interest" description="Disordered" evidence="6">
    <location>
        <begin position="335"/>
        <end position="467"/>
    </location>
</feature>
<dbReference type="PROSITE" id="PS00027">
    <property type="entry name" value="HOMEOBOX_1"/>
    <property type="match status" value="1"/>
</dbReference>
<dbReference type="InterPro" id="IPR001356">
    <property type="entry name" value="HD"/>
</dbReference>
<dbReference type="PANTHER" id="PTHR24324">
    <property type="entry name" value="HOMEOBOX PROTEIN HHEX"/>
    <property type="match status" value="1"/>
</dbReference>
<gene>
    <name evidence="8" type="ORF">CYFA0S_05e01200g</name>
</gene>
<feature type="compositionally biased region" description="Low complexity" evidence="6">
    <location>
        <begin position="335"/>
        <end position="372"/>
    </location>
</feature>
<dbReference type="VEuPathDB" id="FungiDB:BON22_2217"/>
<dbReference type="GO" id="GO:0005634">
    <property type="term" value="C:nucleus"/>
    <property type="evidence" value="ECO:0007669"/>
    <property type="project" value="UniProtKB-SubCell"/>
</dbReference>
<evidence type="ECO:0000256" key="1">
    <source>
        <dbReference type="ARBA" id="ARBA00023125"/>
    </source>
</evidence>
<evidence type="ECO:0000313" key="8">
    <source>
        <dbReference type="EMBL" id="CDR40506.1"/>
    </source>
</evidence>
<protein>
    <submittedName>
        <fullName evidence="8">CYFA0S05e01200g1_1</fullName>
    </submittedName>
</protein>
<feature type="compositionally biased region" description="Polar residues" evidence="6">
    <location>
        <begin position="41"/>
        <end position="54"/>
    </location>
</feature>
<keyword evidence="1 4" id="KW-0238">DNA-binding</keyword>